<protein>
    <submittedName>
        <fullName evidence="2">Uncharacterized protein</fullName>
    </submittedName>
</protein>
<keyword evidence="1" id="KW-1133">Transmembrane helix</keyword>
<organism evidence="2 3">
    <name type="scientific">Acanthosepion pharaonis</name>
    <name type="common">Pharaoh cuttlefish</name>
    <name type="synonym">Sepia pharaonis</name>
    <dbReference type="NCBI Taxonomy" id="158019"/>
    <lineage>
        <taxon>Eukaryota</taxon>
        <taxon>Metazoa</taxon>
        <taxon>Spiralia</taxon>
        <taxon>Lophotrochozoa</taxon>
        <taxon>Mollusca</taxon>
        <taxon>Cephalopoda</taxon>
        <taxon>Coleoidea</taxon>
        <taxon>Decapodiformes</taxon>
        <taxon>Sepiida</taxon>
        <taxon>Sepiina</taxon>
        <taxon>Sepiidae</taxon>
        <taxon>Acanthosepion</taxon>
    </lineage>
</organism>
<dbReference type="EMBL" id="CAHIKZ030004724">
    <property type="protein sequence ID" value="CAE1314588.1"/>
    <property type="molecule type" value="Genomic_DNA"/>
</dbReference>
<evidence type="ECO:0000313" key="3">
    <source>
        <dbReference type="Proteomes" id="UP000597762"/>
    </source>
</evidence>
<sequence length="153" mass="17899">MFLPILHSFLCSLSLYIISHLFSLYPSFYHSFLVCFFFSFLFFHSFLYTVTLRLCLCVCVSARVTVFVLLMPVFIIFIRTPARQPLTMRPQPSSPRQNIATDADDSQFIGEQRSNPNRSNDSFVYTFFHVVNINRRYKILALDSYVVYSGFLQ</sequence>
<evidence type="ECO:0000256" key="1">
    <source>
        <dbReference type="SAM" id="Phobius"/>
    </source>
</evidence>
<feature type="transmembrane region" description="Helical" evidence="1">
    <location>
        <begin position="54"/>
        <end position="78"/>
    </location>
</feature>
<dbReference type="AlphaFoldDB" id="A0A812E3J8"/>
<name>A0A812E3J8_ACAPH</name>
<gene>
    <name evidence="2" type="ORF">SPHA_65437</name>
</gene>
<evidence type="ECO:0000313" key="2">
    <source>
        <dbReference type="EMBL" id="CAE1314588.1"/>
    </source>
</evidence>
<feature type="transmembrane region" description="Helical" evidence="1">
    <location>
        <begin position="5"/>
        <end position="22"/>
    </location>
</feature>
<comment type="caution">
    <text evidence="2">The sequence shown here is derived from an EMBL/GenBank/DDBJ whole genome shotgun (WGS) entry which is preliminary data.</text>
</comment>
<feature type="transmembrane region" description="Helical" evidence="1">
    <location>
        <begin position="28"/>
        <end position="47"/>
    </location>
</feature>
<dbReference type="Proteomes" id="UP000597762">
    <property type="component" value="Unassembled WGS sequence"/>
</dbReference>
<keyword evidence="3" id="KW-1185">Reference proteome</keyword>
<accession>A0A812E3J8</accession>
<keyword evidence="1" id="KW-0472">Membrane</keyword>
<proteinExistence type="predicted"/>
<reference evidence="2" key="1">
    <citation type="submission" date="2021-01" db="EMBL/GenBank/DDBJ databases">
        <authorList>
            <person name="Li R."/>
            <person name="Bekaert M."/>
        </authorList>
    </citation>
    <scope>NUCLEOTIDE SEQUENCE</scope>
    <source>
        <strain evidence="2">Farmed</strain>
    </source>
</reference>
<keyword evidence="1" id="KW-0812">Transmembrane</keyword>